<dbReference type="EMBL" id="MRZU01000004">
    <property type="protein sequence ID" value="OUJ18453.1"/>
    <property type="molecule type" value="Genomic_DNA"/>
</dbReference>
<dbReference type="Proteomes" id="UP000195137">
    <property type="component" value="Unassembled WGS sequence"/>
</dbReference>
<comment type="caution">
    <text evidence="3">The sequence shown here is derived from an EMBL/GenBank/DDBJ whole genome shotgun (WGS) entry which is preliminary data.</text>
</comment>
<feature type="transmembrane region" description="Helical" evidence="1">
    <location>
        <begin position="12"/>
        <end position="37"/>
    </location>
</feature>
<dbReference type="AlphaFoldDB" id="A0A1Y3GDR4"/>
<sequence length="366" mass="39764">MSLKDKLMKKRAGVPMAGVFLLVILMVTAGGVGALMVHEGDKLATTEHNPIVFDIHQNSEAVTQGEWADAQANIENPWNATYTVTVDYFLEHNLDAKDIGLACNVTVQLPTGDYINGDDLLDTIYTSTNKLGMDDSVVEDFKIIYHGPAVNQTLSIELMGDVTVDKIHGPECPLITEDDVFNLTVNFNGELGEVVKDGEPASDGAVQEYDAGTQVILNATPNDGMVFTGWSGDVESYEYEITVTMNSDKTVTANFMEAPEVPDCDLFSDIGEQVNIILDCGELEGDMKVFSSVWDPTPGLPAADVLFDEGEAEFTFGKANSGADLQVPTAFYNAACAGDTIFTVNDTEFTFSEKIENEEVFFVYTC</sequence>
<protein>
    <recommendedName>
        <fullName evidence="2">Bacterial repeat domain-containing protein</fullName>
    </recommendedName>
</protein>
<evidence type="ECO:0000256" key="1">
    <source>
        <dbReference type="SAM" id="Phobius"/>
    </source>
</evidence>
<dbReference type="RefSeq" id="WP_086637724.1">
    <property type="nucleotide sequence ID" value="NZ_MRZU01000004.1"/>
</dbReference>
<gene>
    <name evidence="3" type="ORF">AMET1_1369</name>
</gene>
<dbReference type="InterPro" id="IPR044060">
    <property type="entry name" value="Bacterial_rp_domain"/>
</dbReference>
<keyword evidence="1" id="KW-0812">Transmembrane</keyword>
<accession>A0A1Y3GDR4</accession>
<keyword evidence="1" id="KW-0472">Membrane</keyword>
<reference evidence="3 4" key="1">
    <citation type="submission" date="2016-12" db="EMBL/GenBank/DDBJ databases">
        <title>Discovery of methanogenic haloarchaea.</title>
        <authorList>
            <person name="Sorokin D.Y."/>
            <person name="Makarova K.S."/>
            <person name="Abbas B."/>
            <person name="Ferrer M."/>
            <person name="Golyshin P.N."/>
        </authorList>
    </citation>
    <scope>NUCLEOTIDE SEQUENCE [LARGE SCALE GENOMIC DNA]</scope>
    <source>
        <strain evidence="3">AMET1</strain>
    </source>
</reference>
<feature type="domain" description="Bacterial repeat" evidence="2">
    <location>
        <begin position="206"/>
        <end position="257"/>
    </location>
</feature>
<dbReference type="Pfam" id="PF18998">
    <property type="entry name" value="Flg_new_2"/>
    <property type="match status" value="1"/>
</dbReference>
<name>A0A1Y3GDR4_9EURY</name>
<proteinExistence type="predicted"/>
<evidence type="ECO:0000313" key="4">
    <source>
        <dbReference type="Proteomes" id="UP000195137"/>
    </source>
</evidence>
<evidence type="ECO:0000259" key="2">
    <source>
        <dbReference type="Pfam" id="PF18998"/>
    </source>
</evidence>
<evidence type="ECO:0000313" key="3">
    <source>
        <dbReference type="EMBL" id="OUJ18453.1"/>
    </source>
</evidence>
<keyword evidence="1" id="KW-1133">Transmembrane helix</keyword>
<organism evidence="3 4">
    <name type="scientific">Methanonatronarchaeum thermophilum</name>
    <dbReference type="NCBI Taxonomy" id="1927129"/>
    <lineage>
        <taxon>Archaea</taxon>
        <taxon>Methanobacteriati</taxon>
        <taxon>Methanobacteriota</taxon>
        <taxon>Methanonatronarchaeia</taxon>
        <taxon>Methanonatronarchaeales</taxon>
        <taxon>Methanonatronarchaeaceae</taxon>
        <taxon>Methanonatronarchaeum</taxon>
    </lineage>
</organism>
<keyword evidence="4" id="KW-1185">Reference proteome</keyword>